<reference evidence="1 2" key="1">
    <citation type="submission" date="2020-08" db="EMBL/GenBank/DDBJ databases">
        <title>Sequencing the genomes of 1000 actinobacteria strains.</title>
        <authorList>
            <person name="Klenk H.-P."/>
        </authorList>
    </citation>
    <scope>NUCLEOTIDE SEQUENCE [LARGE SCALE GENOMIC DNA]</scope>
    <source>
        <strain evidence="1 2">DSM 45272</strain>
    </source>
</reference>
<gene>
    <name evidence="1" type="ORF">HDA45_006496</name>
</gene>
<organism evidence="1 2">
    <name type="scientific">Amycolatopsis umgeniensis</name>
    <dbReference type="NCBI Taxonomy" id="336628"/>
    <lineage>
        <taxon>Bacteria</taxon>
        <taxon>Bacillati</taxon>
        <taxon>Actinomycetota</taxon>
        <taxon>Actinomycetes</taxon>
        <taxon>Pseudonocardiales</taxon>
        <taxon>Pseudonocardiaceae</taxon>
        <taxon>Amycolatopsis</taxon>
    </lineage>
</organism>
<evidence type="ECO:0000313" key="1">
    <source>
        <dbReference type="EMBL" id="MBB5856409.1"/>
    </source>
</evidence>
<dbReference type="AlphaFoldDB" id="A0A841B5Y5"/>
<name>A0A841B5Y5_9PSEU</name>
<protein>
    <submittedName>
        <fullName evidence="1">Uncharacterized protein</fullName>
    </submittedName>
</protein>
<comment type="caution">
    <text evidence="1">The sequence shown here is derived from an EMBL/GenBank/DDBJ whole genome shotgun (WGS) entry which is preliminary data.</text>
</comment>
<evidence type="ECO:0000313" key="2">
    <source>
        <dbReference type="Proteomes" id="UP000580861"/>
    </source>
</evidence>
<keyword evidence="2" id="KW-1185">Reference proteome</keyword>
<proteinExistence type="predicted"/>
<dbReference type="Proteomes" id="UP000580861">
    <property type="component" value="Unassembled WGS sequence"/>
</dbReference>
<sequence length="26" mass="2883">MTQCGDLDYAKIIFVLMALLSRPNIG</sequence>
<dbReference type="EMBL" id="JACHMX010000001">
    <property type="protein sequence ID" value="MBB5856409.1"/>
    <property type="molecule type" value="Genomic_DNA"/>
</dbReference>
<accession>A0A841B5Y5</accession>